<name>A3IVW5_9CHRO</name>
<sequence>MEESVIYQDIIAKGELKVILRQIKRRFGELPSNTLSQVRGLSVEQLEELGFALLEFQSEEDLRKWLDK</sequence>
<evidence type="ECO:0000259" key="1">
    <source>
        <dbReference type="Pfam" id="PF14261"/>
    </source>
</evidence>
<dbReference type="PANTHER" id="PTHR35586">
    <property type="entry name" value="SLL1691 PROTEIN"/>
    <property type="match status" value="1"/>
</dbReference>
<accession>A3IVW5</accession>
<dbReference type="PANTHER" id="PTHR35586:SF2">
    <property type="entry name" value="SLL1542 PROTEIN"/>
    <property type="match status" value="1"/>
</dbReference>
<dbReference type="OrthoDB" id="428313at2"/>
<organism evidence="2 3">
    <name type="scientific">Crocosphaera chwakensis CCY0110</name>
    <dbReference type="NCBI Taxonomy" id="391612"/>
    <lineage>
        <taxon>Bacteria</taxon>
        <taxon>Bacillati</taxon>
        <taxon>Cyanobacteriota</taxon>
        <taxon>Cyanophyceae</taxon>
        <taxon>Oscillatoriophycideae</taxon>
        <taxon>Chroococcales</taxon>
        <taxon>Aphanothecaceae</taxon>
        <taxon>Crocosphaera</taxon>
        <taxon>Crocosphaera chwakensis</taxon>
    </lineage>
</organism>
<feature type="domain" description="DUF4351" evidence="1">
    <location>
        <begin position="8"/>
        <end position="66"/>
    </location>
</feature>
<protein>
    <recommendedName>
        <fullName evidence="1">DUF4351 domain-containing protein</fullName>
    </recommendedName>
</protein>
<dbReference type="InterPro" id="IPR025587">
    <property type="entry name" value="DUF4351"/>
</dbReference>
<dbReference type="Proteomes" id="UP000003781">
    <property type="component" value="Unassembled WGS sequence"/>
</dbReference>
<dbReference type="EMBL" id="AAXW01000046">
    <property type="protein sequence ID" value="EAZ89351.1"/>
    <property type="molecule type" value="Genomic_DNA"/>
</dbReference>
<dbReference type="Pfam" id="PF14261">
    <property type="entry name" value="DUF4351"/>
    <property type="match status" value="1"/>
</dbReference>
<evidence type="ECO:0000313" key="3">
    <source>
        <dbReference type="Proteomes" id="UP000003781"/>
    </source>
</evidence>
<keyword evidence="3" id="KW-1185">Reference proteome</keyword>
<dbReference type="RefSeq" id="WP_008277525.1">
    <property type="nucleotide sequence ID" value="NZ_AAXW01000046.1"/>
</dbReference>
<comment type="caution">
    <text evidence="2">The sequence shown here is derived from an EMBL/GenBank/DDBJ whole genome shotgun (WGS) entry which is preliminary data.</text>
</comment>
<proteinExistence type="predicted"/>
<dbReference type="AlphaFoldDB" id="A3IVW5"/>
<evidence type="ECO:0000313" key="2">
    <source>
        <dbReference type="EMBL" id="EAZ89351.1"/>
    </source>
</evidence>
<gene>
    <name evidence="2" type="ORF">CY0110_30760</name>
</gene>
<reference evidence="2 3" key="1">
    <citation type="submission" date="2007-03" db="EMBL/GenBank/DDBJ databases">
        <authorList>
            <person name="Stal L."/>
            <person name="Ferriera S."/>
            <person name="Johnson J."/>
            <person name="Kravitz S."/>
            <person name="Beeson K."/>
            <person name="Sutton G."/>
            <person name="Rogers Y.-H."/>
            <person name="Friedman R."/>
            <person name="Frazier M."/>
            <person name="Venter J.C."/>
        </authorList>
    </citation>
    <scope>NUCLEOTIDE SEQUENCE [LARGE SCALE GENOMIC DNA]</scope>
    <source>
        <strain evidence="2 3">CCY0110</strain>
    </source>
</reference>